<gene>
    <name evidence="5" type="ORF">A8L45_04830</name>
</gene>
<keyword evidence="2" id="KW-0238">DNA-binding</keyword>
<dbReference type="SMART" id="SM00342">
    <property type="entry name" value="HTH_ARAC"/>
    <property type="match status" value="1"/>
</dbReference>
<dbReference type="InterPro" id="IPR009057">
    <property type="entry name" value="Homeodomain-like_sf"/>
</dbReference>
<dbReference type="Gene3D" id="1.10.10.60">
    <property type="entry name" value="Homeodomain-like"/>
    <property type="match status" value="2"/>
</dbReference>
<keyword evidence="1" id="KW-0805">Transcription regulation</keyword>
<protein>
    <submittedName>
        <fullName evidence="5">AraC family transcriptional regulator</fullName>
    </submittedName>
</protein>
<name>A0A1C3EPU6_9GAMM</name>
<dbReference type="OrthoDB" id="9816011at2"/>
<reference evidence="5 6" key="1">
    <citation type="submission" date="2016-05" db="EMBL/GenBank/DDBJ databases">
        <title>Genomic Taxonomy of the Vibrionaceae.</title>
        <authorList>
            <person name="Gomez-Gil B."/>
            <person name="Enciso-Ibarra J."/>
        </authorList>
    </citation>
    <scope>NUCLEOTIDE SEQUENCE [LARGE SCALE GENOMIC DNA]</scope>
    <source>
        <strain evidence="5 6">CAIM 1920</strain>
    </source>
</reference>
<dbReference type="GO" id="GO:0003700">
    <property type="term" value="F:DNA-binding transcription factor activity"/>
    <property type="evidence" value="ECO:0007669"/>
    <property type="project" value="InterPro"/>
</dbReference>
<dbReference type="SUPFAM" id="SSF46689">
    <property type="entry name" value="Homeodomain-like"/>
    <property type="match status" value="2"/>
</dbReference>
<evidence type="ECO:0000256" key="3">
    <source>
        <dbReference type="ARBA" id="ARBA00023163"/>
    </source>
</evidence>
<feature type="domain" description="HTH araC/xylS-type" evidence="4">
    <location>
        <begin position="174"/>
        <end position="272"/>
    </location>
</feature>
<evidence type="ECO:0000256" key="2">
    <source>
        <dbReference type="ARBA" id="ARBA00023125"/>
    </source>
</evidence>
<dbReference type="SUPFAM" id="SSF51215">
    <property type="entry name" value="Regulatory protein AraC"/>
    <property type="match status" value="1"/>
</dbReference>
<dbReference type="AlphaFoldDB" id="A0A1C3EPU6"/>
<dbReference type="PANTHER" id="PTHR43280:SF27">
    <property type="entry name" value="TRANSCRIPTIONAL REGULATOR MTLR"/>
    <property type="match status" value="1"/>
</dbReference>
<evidence type="ECO:0000259" key="4">
    <source>
        <dbReference type="PROSITE" id="PS01124"/>
    </source>
</evidence>
<dbReference type="PANTHER" id="PTHR43280">
    <property type="entry name" value="ARAC-FAMILY TRANSCRIPTIONAL REGULATOR"/>
    <property type="match status" value="1"/>
</dbReference>
<dbReference type="Proteomes" id="UP000094936">
    <property type="component" value="Unassembled WGS sequence"/>
</dbReference>
<dbReference type="PROSITE" id="PS01124">
    <property type="entry name" value="HTH_ARAC_FAMILY_2"/>
    <property type="match status" value="1"/>
</dbReference>
<dbReference type="STRING" id="1080227.A8L45_04830"/>
<sequence length="276" mass="32166">MEDQSIGYLENYTTSQSVDWHMHEQYELRLIVNTNGKVMIGNHLGPFSPGHLTLIGPWLPHNWVSQQESASAKPLRDMVIRFKPELFKKAYTVFPELSQFSAMLEQARMGIEFFDIPLVEAEHKFRQIRDSEGVSRLLHFLNLINYLSESRTQILSTIPTSIVKDATTLQCRISNVVDYVMQNYKRQIRLKDVAARLDMTESYFSRFFHRTTGHRFIDFVNRVRVQRACVMLTETTDQVASICKQVGFHNLANFSRQFRRIKGVSPMAYRKKHTGQ</sequence>
<organism evidence="5 6">
    <name type="scientific">Veronia pacifica</name>
    <dbReference type="NCBI Taxonomy" id="1080227"/>
    <lineage>
        <taxon>Bacteria</taxon>
        <taxon>Pseudomonadati</taxon>
        <taxon>Pseudomonadota</taxon>
        <taxon>Gammaproteobacteria</taxon>
        <taxon>Vibrionales</taxon>
        <taxon>Vibrionaceae</taxon>
        <taxon>Veronia</taxon>
    </lineage>
</organism>
<evidence type="ECO:0000313" key="6">
    <source>
        <dbReference type="Proteomes" id="UP000094936"/>
    </source>
</evidence>
<keyword evidence="3" id="KW-0804">Transcription</keyword>
<evidence type="ECO:0000256" key="1">
    <source>
        <dbReference type="ARBA" id="ARBA00023015"/>
    </source>
</evidence>
<dbReference type="InterPro" id="IPR037923">
    <property type="entry name" value="HTH-like"/>
</dbReference>
<comment type="caution">
    <text evidence="5">The sequence shown here is derived from an EMBL/GenBank/DDBJ whole genome shotgun (WGS) entry which is preliminary data.</text>
</comment>
<evidence type="ECO:0000313" key="5">
    <source>
        <dbReference type="EMBL" id="ODA35280.1"/>
    </source>
</evidence>
<dbReference type="GO" id="GO:0043565">
    <property type="term" value="F:sequence-specific DNA binding"/>
    <property type="evidence" value="ECO:0007669"/>
    <property type="project" value="InterPro"/>
</dbReference>
<dbReference type="Pfam" id="PF12833">
    <property type="entry name" value="HTH_18"/>
    <property type="match status" value="1"/>
</dbReference>
<keyword evidence="6" id="KW-1185">Reference proteome</keyword>
<dbReference type="InterPro" id="IPR018060">
    <property type="entry name" value="HTH_AraC"/>
</dbReference>
<dbReference type="EMBL" id="LYBM01000005">
    <property type="protein sequence ID" value="ODA35280.1"/>
    <property type="molecule type" value="Genomic_DNA"/>
</dbReference>
<accession>A0A1C3EPU6</accession>
<proteinExistence type="predicted"/>